<dbReference type="PANTHER" id="PTHR10209">
    <property type="entry name" value="OXIDOREDUCTASE, 2OG-FE II OXYGENASE FAMILY PROTEIN"/>
    <property type="match status" value="1"/>
</dbReference>
<dbReference type="GO" id="GO:0016706">
    <property type="term" value="F:2-oxoglutarate-dependent dioxygenase activity"/>
    <property type="evidence" value="ECO:0007669"/>
    <property type="project" value="UniProtKB-ARBA"/>
</dbReference>
<dbReference type="EC" id="1.14.11.61" evidence="4"/>
<dbReference type="GO" id="GO:0002238">
    <property type="term" value="P:response to molecule of fungal origin"/>
    <property type="evidence" value="ECO:0007669"/>
    <property type="project" value="UniProtKB-ARBA"/>
</dbReference>
<dbReference type="PANTHER" id="PTHR10209:SF820">
    <property type="entry name" value="FERULOYL COA ORTHO-HYDROXYLASE 2-LIKE"/>
    <property type="match status" value="1"/>
</dbReference>
<dbReference type="InterPro" id="IPR005123">
    <property type="entry name" value="Oxoglu/Fe-dep_dioxygenase_dom"/>
</dbReference>
<keyword evidence="13" id="KW-1185">Reference proteome</keyword>
<proteinExistence type="inferred from homology"/>
<keyword evidence="8" id="KW-0560">Oxidoreductase</keyword>
<dbReference type="GO" id="GO:0009805">
    <property type="term" value="P:coumarin biosynthetic process"/>
    <property type="evidence" value="ECO:0007669"/>
    <property type="project" value="UniProtKB-ARBA"/>
</dbReference>
<protein>
    <recommendedName>
        <fullName evidence="4">feruloyl-CoA 6-hydroxylase</fullName>
        <ecNumber evidence="4">1.14.11.61</ecNumber>
    </recommendedName>
</protein>
<evidence type="ECO:0000256" key="2">
    <source>
        <dbReference type="ARBA" id="ARBA00004918"/>
    </source>
</evidence>
<dbReference type="PROSITE" id="PS51471">
    <property type="entry name" value="FE2OG_OXY"/>
    <property type="match status" value="3"/>
</dbReference>
<dbReference type="STRING" id="4081.A0A3Q7J189"/>
<evidence type="ECO:0000256" key="1">
    <source>
        <dbReference type="ARBA" id="ARBA00001961"/>
    </source>
</evidence>
<sequence>MSLSKFEPNDDILDFVIKKANGLKGLVDTNLEVIPSQCIQPKEQRLDKSQTDNQESIPTIDLSNFDDLSVEKSIQEAASKWGFFQIINHGIPIEVLDDLKEAGHKFFELPAEEKVKYSTESYSAGESVLMFWSAIGEKDEKVLEWRDTIRQGCNPQNDSNLWPSQTRNQVLEYQKWATPLAKKLLEVLLKGLDVNEIDESLEPLLMGTKAININYYPPCPNPSIAIGIRRHCDVSCITLLLQDDTGGLYVRGTKGDNWIHVNPIKGALEVNIGNSLQIMSNDRYKSIEHCVSVDSNRGRISVPLFLNPSLDSVIGPFPQMLKDGEKLVYKHMSSLKFKPNDDILDFVIKKANGLKGLVDTSLAIIPNQCIQPKEQRLDKSQIDNQESIPTIDLTNFDDLSIEKSIQEAASKWGFFQIINHGIPIEVLEDLKDAAHNFFELPAEEKVKNQVLEYQKWAKPLAKKLLEVLLKGLNVNEIDESLEPLLMGTMSINVNYYPPCPNPSVAIGFRRHCDMDCITLLLQDDTGGLYVRGTKGDNWIHVNPIKGALAVNIGDSLQIMSNDRYKSIEHCVAVDSSRARISVPLFVNPSFDSVIGPFPQMLKDGEKPVYKHILFSDYWDHCFIKRPSANGLKGIADTSLEIIPNQCIQPEEQRLDKSQIDNQESIPTIDLSNFDDLNIEKSIQEAASKWGFFQIINHGIPIEVLEDLKEAGHKFFELPAEEKAKYYRENAGADESVLLYWSAIGDKDEKVIEWRDSIKHGCNPQNDSNLWPPQTRNQVLEYQKWATPLAKKLLEVLLKGLNVNEIDESLEPLLMGTMAININYYPPCPNPSITIGCRRHCDVSCITLLLQDDTGGLYVRGTKGDNWIHVNPIKDALAVNIGDSLQIMSNDRYKSIEHCVAVDSSRARISVPLFVNPSLDSVIGPFSQMLKDGEKPVYKHVLFSDYWDYFFSKRPSGKASLDFAKI</sequence>
<dbReference type="Pfam" id="PF14226">
    <property type="entry name" value="DIOX_N"/>
    <property type="match status" value="3"/>
</dbReference>
<evidence type="ECO:0000256" key="9">
    <source>
        <dbReference type="ARBA" id="ARBA00023004"/>
    </source>
</evidence>
<dbReference type="Proteomes" id="UP000004994">
    <property type="component" value="Chromosome 11"/>
</dbReference>
<dbReference type="PaxDb" id="4081-Solyc11g072110.1.1"/>
<dbReference type="FunFam" id="2.60.120.330:FF:000023">
    <property type="entry name" value="Feruloyl CoA ortho-hydroxylase 1"/>
    <property type="match status" value="2"/>
</dbReference>
<reference evidence="12" key="2">
    <citation type="submission" date="2019-01" db="UniProtKB">
        <authorList>
            <consortium name="EnsemblPlants"/>
        </authorList>
    </citation>
    <scope>IDENTIFICATION</scope>
    <source>
        <strain evidence="12">cv. Heinz 1706</strain>
    </source>
</reference>
<evidence type="ECO:0000256" key="3">
    <source>
        <dbReference type="ARBA" id="ARBA00008056"/>
    </source>
</evidence>
<dbReference type="InterPro" id="IPR027443">
    <property type="entry name" value="IPNS-like_sf"/>
</dbReference>
<reference evidence="12" key="1">
    <citation type="journal article" date="2012" name="Nature">
        <title>The tomato genome sequence provides insights into fleshy fruit evolution.</title>
        <authorList>
            <consortium name="Tomato Genome Consortium"/>
        </authorList>
    </citation>
    <scope>NUCLEOTIDE SEQUENCE [LARGE SCALE GENOMIC DNA]</scope>
    <source>
        <strain evidence="12">cv. Heinz 1706</strain>
    </source>
</reference>
<keyword evidence="7" id="KW-0223">Dioxygenase</keyword>
<keyword evidence="5" id="KW-0479">Metal-binding</keyword>
<evidence type="ECO:0000256" key="10">
    <source>
        <dbReference type="ARBA" id="ARBA00048503"/>
    </source>
</evidence>
<evidence type="ECO:0000313" key="13">
    <source>
        <dbReference type="Proteomes" id="UP000004994"/>
    </source>
</evidence>
<evidence type="ECO:0000256" key="7">
    <source>
        <dbReference type="ARBA" id="ARBA00022964"/>
    </source>
</evidence>
<dbReference type="EnsemblPlants" id="Solyc11g072130.2.1">
    <property type="protein sequence ID" value="Solyc11g072130.2.1"/>
    <property type="gene ID" value="Solyc11g072130.2"/>
</dbReference>
<evidence type="ECO:0000256" key="4">
    <source>
        <dbReference type="ARBA" id="ARBA00012885"/>
    </source>
</evidence>
<comment type="similarity">
    <text evidence="3">Belongs to the iron/ascorbate-dependent oxidoreductase family.</text>
</comment>
<feature type="domain" description="Fe2OG dioxygenase" evidence="11">
    <location>
        <begin position="487"/>
        <end position="588"/>
    </location>
</feature>
<evidence type="ECO:0000259" key="11">
    <source>
        <dbReference type="PROSITE" id="PS51471"/>
    </source>
</evidence>
<dbReference type="Pfam" id="PF03171">
    <property type="entry name" value="2OG-FeII_Oxy"/>
    <property type="match status" value="3"/>
</dbReference>
<evidence type="ECO:0000313" key="12">
    <source>
        <dbReference type="EnsemblPlants" id="Solyc11g072130.2.1"/>
    </source>
</evidence>
<comment type="catalytic activity">
    <reaction evidence="10">
        <text>(E)-feruloyl-CoA + 2-oxoglutarate + O2 = (E)-6-hydroxyferuloyl-CoA + succinate + CO2</text>
        <dbReference type="Rhea" id="RHEA:57856"/>
        <dbReference type="ChEBI" id="CHEBI:15379"/>
        <dbReference type="ChEBI" id="CHEBI:16526"/>
        <dbReference type="ChEBI" id="CHEBI:16810"/>
        <dbReference type="ChEBI" id="CHEBI:30031"/>
        <dbReference type="ChEBI" id="CHEBI:87305"/>
        <dbReference type="ChEBI" id="CHEBI:142390"/>
        <dbReference type="EC" id="1.14.11.61"/>
    </reaction>
</comment>
<evidence type="ECO:0000256" key="8">
    <source>
        <dbReference type="ARBA" id="ARBA00023002"/>
    </source>
</evidence>
<evidence type="ECO:0000256" key="5">
    <source>
        <dbReference type="ARBA" id="ARBA00022723"/>
    </source>
</evidence>
<dbReference type="OMA" id="YYRENAG"/>
<comment type="pathway">
    <text evidence="2">Phenylpropanoid metabolism.</text>
</comment>
<keyword evidence="9" id="KW-0408">Iron</keyword>
<dbReference type="Gene3D" id="2.60.120.330">
    <property type="entry name" value="B-lactam Antibiotic, Isopenicillin N Synthase, Chain"/>
    <property type="match status" value="4"/>
</dbReference>
<dbReference type="GO" id="GO:0031418">
    <property type="term" value="F:L-ascorbic acid binding"/>
    <property type="evidence" value="ECO:0007669"/>
    <property type="project" value="UniProtKB-KW"/>
</dbReference>
<dbReference type="InterPro" id="IPR044861">
    <property type="entry name" value="IPNS-like_FE2OG_OXY"/>
</dbReference>
<dbReference type="Gramene" id="Solyc11g072130.2.1">
    <property type="protein sequence ID" value="Solyc11g072130.2.1"/>
    <property type="gene ID" value="Solyc11g072130.2"/>
</dbReference>
<comment type="cofactor">
    <cofactor evidence="1">
        <name>L-ascorbate</name>
        <dbReference type="ChEBI" id="CHEBI:38290"/>
    </cofactor>
</comment>
<accession>A0A3Q7J189</accession>
<dbReference type="AlphaFoldDB" id="A0A3Q7J189"/>
<feature type="domain" description="Fe2OG dioxygenase" evidence="11">
    <location>
        <begin position="808"/>
        <end position="916"/>
    </location>
</feature>
<dbReference type="GO" id="GO:0046872">
    <property type="term" value="F:metal ion binding"/>
    <property type="evidence" value="ECO:0007669"/>
    <property type="project" value="UniProtKB-KW"/>
</dbReference>
<dbReference type="InterPro" id="IPR026992">
    <property type="entry name" value="DIOX_N"/>
</dbReference>
<dbReference type="SUPFAM" id="SSF51197">
    <property type="entry name" value="Clavaminate synthase-like"/>
    <property type="match status" value="3"/>
</dbReference>
<organism evidence="12">
    <name type="scientific">Solanum lycopersicum</name>
    <name type="common">Tomato</name>
    <name type="synonym">Lycopersicon esculentum</name>
    <dbReference type="NCBI Taxonomy" id="4081"/>
    <lineage>
        <taxon>Eukaryota</taxon>
        <taxon>Viridiplantae</taxon>
        <taxon>Streptophyta</taxon>
        <taxon>Embryophyta</taxon>
        <taxon>Tracheophyta</taxon>
        <taxon>Spermatophyta</taxon>
        <taxon>Magnoliopsida</taxon>
        <taxon>eudicotyledons</taxon>
        <taxon>Gunneridae</taxon>
        <taxon>Pentapetalae</taxon>
        <taxon>asterids</taxon>
        <taxon>lamiids</taxon>
        <taxon>Solanales</taxon>
        <taxon>Solanaceae</taxon>
        <taxon>Solanoideae</taxon>
        <taxon>Solaneae</taxon>
        <taxon>Solanum</taxon>
        <taxon>Solanum subgen. Lycopersicon</taxon>
    </lineage>
</organism>
<keyword evidence="6" id="KW-0847">Vitamin C</keyword>
<feature type="domain" description="Fe2OG dioxygenase" evidence="11">
    <location>
        <begin position="200"/>
        <end position="308"/>
    </location>
</feature>
<name>A0A3Q7J189_SOLLC</name>
<dbReference type="InParanoid" id="A0A3Q7J189"/>
<evidence type="ECO:0000256" key="6">
    <source>
        <dbReference type="ARBA" id="ARBA00022896"/>
    </source>
</evidence>